<organism evidence="4">
    <name type="scientific">Sesamum angustifolium</name>
    <dbReference type="NCBI Taxonomy" id="2727405"/>
    <lineage>
        <taxon>Eukaryota</taxon>
        <taxon>Viridiplantae</taxon>
        <taxon>Streptophyta</taxon>
        <taxon>Embryophyta</taxon>
        <taxon>Tracheophyta</taxon>
        <taxon>Spermatophyta</taxon>
        <taxon>Magnoliopsida</taxon>
        <taxon>eudicotyledons</taxon>
        <taxon>Gunneridae</taxon>
        <taxon>Pentapetalae</taxon>
        <taxon>asterids</taxon>
        <taxon>lamiids</taxon>
        <taxon>Lamiales</taxon>
        <taxon>Pedaliaceae</taxon>
        <taxon>Sesamum</taxon>
    </lineage>
</organism>
<dbReference type="GO" id="GO:0016567">
    <property type="term" value="P:protein ubiquitination"/>
    <property type="evidence" value="ECO:0007669"/>
    <property type="project" value="TreeGrafter"/>
</dbReference>
<dbReference type="PANTHER" id="PTHR14140:SF27">
    <property type="entry name" value="OS04G0289800 PROTEIN"/>
    <property type="match status" value="1"/>
</dbReference>
<accession>A0AAW2LMP3</accession>
<evidence type="ECO:0000256" key="1">
    <source>
        <dbReference type="ARBA" id="ARBA00022723"/>
    </source>
</evidence>
<dbReference type="AlphaFoldDB" id="A0AAW2LMP3"/>
<protein>
    <submittedName>
        <fullName evidence="4">E3 ubiquitin-protein ligase ORTHRUS 1</fullName>
    </submittedName>
</protein>
<dbReference type="SUPFAM" id="SSF57903">
    <property type="entry name" value="FYVE/PHD zinc finger"/>
    <property type="match status" value="1"/>
</dbReference>
<keyword evidence="3" id="KW-0862">Zinc</keyword>
<dbReference type="GO" id="GO:0044027">
    <property type="term" value="P:negative regulation of gene expression via chromosomal CpG island methylation"/>
    <property type="evidence" value="ECO:0007669"/>
    <property type="project" value="TreeGrafter"/>
</dbReference>
<dbReference type="EMBL" id="JACGWK010000013">
    <property type="protein sequence ID" value="KAL0318986.1"/>
    <property type="molecule type" value="Genomic_DNA"/>
</dbReference>
<proteinExistence type="predicted"/>
<evidence type="ECO:0000256" key="3">
    <source>
        <dbReference type="ARBA" id="ARBA00022833"/>
    </source>
</evidence>
<dbReference type="InterPro" id="IPR011011">
    <property type="entry name" value="Znf_FYVE_PHD"/>
</dbReference>
<dbReference type="InterPro" id="IPR045134">
    <property type="entry name" value="UHRF1/2-like"/>
</dbReference>
<sequence length="129" mass="14289">MAQVSPQLPVDADGVCMRCKVKPPEEATLTCVTCATPWHVVCLTVVPETMASALKFVCPDCTGDGLDGAPAPVDSEKKDLFTRIREIEADDSLSEKEKARKRQQLLSGRWKAMKGAKEMETLVRKKRRK</sequence>
<dbReference type="GO" id="GO:0008270">
    <property type="term" value="F:zinc ion binding"/>
    <property type="evidence" value="ECO:0007669"/>
    <property type="project" value="UniProtKB-KW"/>
</dbReference>
<reference evidence="4" key="1">
    <citation type="submission" date="2020-06" db="EMBL/GenBank/DDBJ databases">
        <authorList>
            <person name="Li T."/>
            <person name="Hu X."/>
            <person name="Zhang T."/>
            <person name="Song X."/>
            <person name="Zhang H."/>
            <person name="Dai N."/>
            <person name="Sheng W."/>
            <person name="Hou X."/>
            <person name="Wei L."/>
        </authorList>
    </citation>
    <scope>NUCLEOTIDE SEQUENCE</scope>
    <source>
        <strain evidence="4">G01</strain>
        <tissue evidence="4">Leaf</tissue>
    </source>
</reference>
<evidence type="ECO:0000313" key="4">
    <source>
        <dbReference type="EMBL" id="KAL0318986.1"/>
    </source>
</evidence>
<name>A0AAW2LMP3_9LAMI</name>
<evidence type="ECO:0000256" key="2">
    <source>
        <dbReference type="ARBA" id="ARBA00022771"/>
    </source>
</evidence>
<keyword evidence="2" id="KW-0863">Zinc-finger</keyword>
<comment type="caution">
    <text evidence="4">The sequence shown here is derived from an EMBL/GenBank/DDBJ whole genome shotgun (WGS) entry which is preliminary data.</text>
</comment>
<dbReference type="GO" id="GO:0061630">
    <property type="term" value="F:ubiquitin protein ligase activity"/>
    <property type="evidence" value="ECO:0007669"/>
    <property type="project" value="TreeGrafter"/>
</dbReference>
<dbReference type="InterPro" id="IPR013083">
    <property type="entry name" value="Znf_RING/FYVE/PHD"/>
</dbReference>
<keyword evidence="1" id="KW-0479">Metal-binding</keyword>
<gene>
    <name evidence="4" type="ORF">Sangu_2054800</name>
</gene>
<dbReference type="Gene3D" id="3.30.40.10">
    <property type="entry name" value="Zinc/RING finger domain, C3HC4 (zinc finger)"/>
    <property type="match status" value="1"/>
</dbReference>
<reference evidence="4" key="2">
    <citation type="journal article" date="2024" name="Plant">
        <title>Genomic evolution and insights into agronomic trait innovations of Sesamum species.</title>
        <authorList>
            <person name="Miao H."/>
            <person name="Wang L."/>
            <person name="Qu L."/>
            <person name="Liu H."/>
            <person name="Sun Y."/>
            <person name="Le M."/>
            <person name="Wang Q."/>
            <person name="Wei S."/>
            <person name="Zheng Y."/>
            <person name="Lin W."/>
            <person name="Duan Y."/>
            <person name="Cao H."/>
            <person name="Xiong S."/>
            <person name="Wang X."/>
            <person name="Wei L."/>
            <person name="Li C."/>
            <person name="Ma Q."/>
            <person name="Ju M."/>
            <person name="Zhao R."/>
            <person name="Li G."/>
            <person name="Mu C."/>
            <person name="Tian Q."/>
            <person name="Mei H."/>
            <person name="Zhang T."/>
            <person name="Gao T."/>
            <person name="Zhang H."/>
        </authorList>
    </citation>
    <scope>NUCLEOTIDE SEQUENCE</scope>
    <source>
        <strain evidence="4">G01</strain>
    </source>
</reference>
<dbReference type="PANTHER" id="PTHR14140">
    <property type="entry name" value="E3 UBIQUITIN-PROTEIN LIGASE UHRF-RELATED"/>
    <property type="match status" value="1"/>
</dbReference>